<protein>
    <submittedName>
        <fullName evidence="1">16304_t:CDS:1</fullName>
    </submittedName>
</protein>
<gene>
    <name evidence="1" type="ORF">GMARGA_LOCUS32361</name>
</gene>
<reference evidence="1 2" key="1">
    <citation type="submission" date="2021-06" db="EMBL/GenBank/DDBJ databases">
        <authorList>
            <person name="Kallberg Y."/>
            <person name="Tangrot J."/>
            <person name="Rosling A."/>
        </authorList>
    </citation>
    <scope>NUCLEOTIDE SEQUENCE [LARGE SCALE GENOMIC DNA]</scope>
    <source>
        <strain evidence="1 2">120-4 pot B 10/14</strain>
    </source>
</reference>
<organism evidence="1 2">
    <name type="scientific">Gigaspora margarita</name>
    <dbReference type="NCBI Taxonomy" id="4874"/>
    <lineage>
        <taxon>Eukaryota</taxon>
        <taxon>Fungi</taxon>
        <taxon>Fungi incertae sedis</taxon>
        <taxon>Mucoromycota</taxon>
        <taxon>Glomeromycotina</taxon>
        <taxon>Glomeromycetes</taxon>
        <taxon>Diversisporales</taxon>
        <taxon>Gigasporaceae</taxon>
        <taxon>Gigaspora</taxon>
    </lineage>
</organism>
<dbReference type="Proteomes" id="UP000789901">
    <property type="component" value="Unassembled WGS sequence"/>
</dbReference>
<feature type="non-terminal residue" evidence="1">
    <location>
        <position position="1"/>
    </location>
</feature>
<name>A0ABN7WLM4_GIGMA</name>
<comment type="caution">
    <text evidence="1">The sequence shown here is derived from an EMBL/GenBank/DDBJ whole genome shotgun (WGS) entry which is preliminary data.</text>
</comment>
<sequence>SEKKANKINKELATNFESNSGHFIKAGLSLSFERLNIDYHTAQAITLQLKKTKIELKNI</sequence>
<dbReference type="EMBL" id="CAJVQB010050665">
    <property type="protein sequence ID" value="CAG8835029.1"/>
    <property type="molecule type" value="Genomic_DNA"/>
</dbReference>
<accession>A0ABN7WLM4</accession>
<evidence type="ECO:0000313" key="1">
    <source>
        <dbReference type="EMBL" id="CAG8835029.1"/>
    </source>
</evidence>
<keyword evidence="2" id="KW-1185">Reference proteome</keyword>
<evidence type="ECO:0000313" key="2">
    <source>
        <dbReference type="Proteomes" id="UP000789901"/>
    </source>
</evidence>
<proteinExistence type="predicted"/>